<reference evidence="1 2" key="1">
    <citation type="submission" date="2013-11" db="EMBL/GenBank/DDBJ databases">
        <title>Opisthorchis viverrini - life in the bile duct.</title>
        <authorList>
            <person name="Young N.D."/>
            <person name="Nagarajan N."/>
            <person name="Lin S.J."/>
            <person name="Korhonen P.K."/>
            <person name="Jex A.R."/>
            <person name="Hall R.S."/>
            <person name="Safavi-Hemami H."/>
            <person name="Kaewkong W."/>
            <person name="Bertrand D."/>
            <person name="Gao S."/>
            <person name="Seet Q."/>
            <person name="Wongkham S."/>
            <person name="Teh B.T."/>
            <person name="Wongkham C."/>
            <person name="Intapan P.M."/>
            <person name="Maleewong W."/>
            <person name="Yang X."/>
            <person name="Hu M."/>
            <person name="Wang Z."/>
            <person name="Hofmann A."/>
            <person name="Sternberg P.W."/>
            <person name="Tan P."/>
            <person name="Wang J."/>
            <person name="Gasser R.B."/>
        </authorList>
    </citation>
    <scope>NUCLEOTIDE SEQUENCE [LARGE SCALE GENOMIC DNA]</scope>
</reference>
<sequence length="80" mass="9156">MDDMATNADNCSSKRCRIEIASSCTRFNSRWLSVVAFSEKKPYCEEKNKRGRVKDLVLAYHSESEMIKSPKIHSGNLDKN</sequence>
<name>A0A074ZBX3_OPIVI</name>
<protein>
    <submittedName>
        <fullName evidence="1">Uncharacterized protein</fullName>
    </submittedName>
</protein>
<dbReference type="EMBL" id="KL596802">
    <property type="protein sequence ID" value="KER24633.1"/>
    <property type="molecule type" value="Genomic_DNA"/>
</dbReference>
<gene>
    <name evidence="1" type="ORF">T265_07731</name>
</gene>
<dbReference type="RefSeq" id="XP_009171594.1">
    <property type="nucleotide sequence ID" value="XM_009173330.1"/>
</dbReference>
<accession>A0A074ZBX3</accession>
<dbReference type="CTD" id="20321910"/>
<dbReference type="Proteomes" id="UP000054324">
    <property type="component" value="Unassembled WGS sequence"/>
</dbReference>
<dbReference type="AlphaFoldDB" id="A0A074ZBX3"/>
<organism evidence="1 2">
    <name type="scientific">Opisthorchis viverrini</name>
    <name type="common">Southeast Asian liver fluke</name>
    <dbReference type="NCBI Taxonomy" id="6198"/>
    <lineage>
        <taxon>Eukaryota</taxon>
        <taxon>Metazoa</taxon>
        <taxon>Spiralia</taxon>
        <taxon>Lophotrochozoa</taxon>
        <taxon>Platyhelminthes</taxon>
        <taxon>Trematoda</taxon>
        <taxon>Digenea</taxon>
        <taxon>Opisthorchiida</taxon>
        <taxon>Opisthorchiata</taxon>
        <taxon>Opisthorchiidae</taxon>
        <taxon>Opisthorchis</taxon>
    </lineage>
</organism>
<evidence type="ECO:0000313" key="1">
    <source>
        <dbReference type="EMBL" id="KER24633.1"/>
    </source>
</evidence>
<evidence type="ECO:0000313" key="2">
    <source>
        <dbReference type="Proteomes" id="UP000054324"/>
    </source>
</evidence>
<dbReference type="GeneID" id="20321910"/>
<dbReference type="KEGG" id="ovi:T265_07731"/>
<proteinExistence type="predicted"/>
<keyword evidence="2" id="KW-1185">Reference proteome</keyword>